<evidence type="ECO:0000256" key="1">
    <source>
        <dbReference type="SAM" id="MobiDB-lite"/>
    </source>
</evidence>
<feature type="compositionally biased region" description="Low complexity" evidence="1">
    <location>
        <begin position="31"/>
        <end position="42"/>
    </location>
</feature>
<feature type="compositionally biased region" description="Pro residues" evidence="1">
    <location>
        <begin position="15"/>
        <end position="26"/>
    </location>
</feature>
<protein>
    <submittedName>
        <fullName evidence="2">Uncharacterized protein</fullName>
    </submittedName>
</protein>
<dbReference type="Bgee" id="ENSGACG00000009768">
    <property type="expression patterns" value="Expressed in testis and 13 other cell types or tissues"/>
</dbReference>
<feature type="compositionally biased region" description="Low complexity" evidence="1">
    <location>
        <begin position="75"/>
        <end position="87"/>
    </location>
</feature>
<proteinExistence type="predicted"/>
<name>G3P5L6_GASAC</name>
<organism evidence="2">
    <name type="scientific">Gasterosteus aculeatus</name>
    <name type="common">Three-spined stickleback</name>
    <dbReference type="NCBI Taxonomy" id="69293"/>
    <lineage>
        <taxon>Eukaryota</taxon>
        <taxon>Metazoa</taxon>
        <taxon>Chordata</taxon>
        <taxon>Craniata</taxon>
        <taxon>Vertebrata</taxon>
        <taxon>Euteleostomi</taxon>
        <taxon>Actinopterygii</taxon>
        <taxon>Neopterygii</taxon>
        <taxon>Teleostei</taxon>
        <taxon>Neoteleostei</taxon>
        <taxon>Acanthomorphata</taxon>
        <taxon>Eupercaria</taxon>
        <taxon>Perciformes</taxon>
        <taxon>Cottioidei</taxon>
        <taxon>Gasterosteales</taxon>
        <taxon>Gasterosteidae</taxon>
        <taxon>Gasterosteus</taxon>
    </lineage>
</organism>
<dbReference type="AlphaFoldDB" id="G3P5L6"/>
<sequence length="115" mass="12241">GFSCSSPGSWGPLWLTPPPASSPSPPRWGTRRCSPAAGSSASARRRGRTATSSGPRRRTGCSSCAGRSAGRRRSSGAGWRSRWRSWGPGTARWSSATFRSETPGATRASWWWGAT</sequence>
<feature type="compositionally biased region" description="Low complexity" evidence="1">
    <location>
        <begin position="49"/>
        <end position="68"/>
    </location>
</feature>
<evidence type="ECO:0000313" key="2">
    <source>
        <dbReference type="Ensembl" id="ENSGACP00000012889.1"/>
    </source>
</evidence>
<accession>G3P5L6</accession>
<reference evidence="2" key="1">
    <citation type="submission" date="2006-01" db="EMBL/GenBank/DDBJ databases">
        <authorList>
            <person name="Lindblad-Toh K."/>
            <person name="Mauceli E."/>
            <person name="Grabherr M."/>
            <person name="Chang J.L."/>
            <person name="Lander E.S."/>
        </authorList>
    </citation>
    <scope>NUCLEOTIDE SEQUENCE [LARGE SCALE GENOMIC DNA]</scope>
</reference>
<feature type="region of interest" description="Disordered" evidence="1">
    <location>
        <begin position="1"/>
        <end position="115"/>
    </location>
</feature>
<reference evidence="2" key="2">
    <citation type="submission" date="2024-04" db="UniProtKB">
        <authorList>
            <consortium name="Ensembl"/>
        </authorList>
    </citation>
    <scope>IDENTIFICATION</scope>
</reference>
<dbReference type="Ensembl" id="ENSGACT00000012913.1">
    <property type="protein sequence ID" value="ENSGACP00000012889.1"/>
    <property type="gene ID" value="ENSGACG00000009768.1"/>
</dbReference>
<dbReference type="InParanoid" id="G3P5L6"/>